<dbReference type="Pfam" id="PF00724">
    <property type="entry name" value="Oxidored_FMN"/>
    <property type="match status" value="1"/>
</dbReference>
<dbReference type="InterPro" id="IPR013785">
    <property type="entry name" value="Aldolase_TIM"/>
</dbReference>
<dbReference type="SUPFAM" id="SSF51395">
    <property type="entry name" value="FMN-linked oxidoreductases"/>
    <property type="match status" value="1"/>
</dbReference>
<dbReference type="EMBL" id="RQJX01000008">
    <property type="protein sequence ID" value="RQN08153.1"/>
    <property type="molecule type" value="Genomic_DNA"/>
</dbReference>
<proteinExistence type="predicted"/>
<name>A0A3N6X3E4_9ACTN</name>
<keyword evidence="3" id="KW-0288">FMN</keyword>
<keyword evidence="5" id="KW-0560">Oxidoreductase</keyword>
<comment type="caution">
    <text evidence="7">The sequence shown here is derived from an EMBL/GenBank/DDBJ whole genome shotgun (WGS) entry which is preliminary data.</text>
</comment>
<evidence type="ECO:0000256" key="3">
    <source>
        <dbReference type="ARBA" id="ARBA00022643"/>
    </source>
</evidence>
<dbReference type="PANTHER" id="PTHR43303">
    <property type="entry name" value="NADPH DEHYDROGENASE C23G7.10C-RELATED"/>
    <property type="match status" value="1"/>
</dbReference>
<protein>
    <submittedName>
        <fullName evidence="7">NADH:flavin oxidoreductase/NADH oxidase</fullName>
    </submittedName>
</protein>
<feature type="domain" description="NADH:flavin oxidoreductase/NADH oxidase N-terminal" evidence="6">
    <location>
        <begin position="5"/>
        <end position="342"/>
    </location>
</feature>
<comment type="cofactor">
    <cofactor evidence="1">
        <name>FMN</name>
        <dbReference type="ChEBI" id="CHEBI:58210"/>
    </cofactor>
</comment>
<dbReference type="GO" id="GO:0010181">
    <property type="term" value="F:FMN binding"/>
    <property type="evidence" value="ECO:0007669"/>
    <property type="project" value="InterPro"/>
</dbReference>
<organism evidence="7 8">
    <name type="scientific">Aeromicrobium camelliae</name>
    <dbReference type="NCBI Taxonomy" id="1538144"/>
    <lineage>
        <taxon>Bacteria</taxon>
        <taxon>Bacillati</taxon>
        <taxon>Actinomycetota</taxon>
        <taxon>Actinomycetes</taxon>
        <taxon>Propionibacteriales</taxon>
        <taxon>Nocardioidaceae</taxon>
        <taxon>Aeromicrobium</taxon>
    </lineage>
</organism>
<dbReference type="Proteomes" id="UP000275225">
    <property type="component" value="Unassembled WGS sequence"/>
</dbReference>
<keyword evidence="4" id="KW-0521">NADP</keyword>
<keyword evidence="8" id="KW-1185">Reference proteome</keyword>
<evidence type="ECO:0000256" key="1">
    <source>
        <dbReference type="ARBA" id="ARBA00001917"/>
    </source>
</evidence>
<reference evidence="7 8" key="1">
    <citation type="submission" date="2018-11" db="EMBL/GenBank/DDBJ databases">
        <authorList>
            <person name="Li F."/>
        </authorList>
    </citation>
    <scope>NUCLEOTIDE SEQUENCE [LARGE SCALE GENOMIC DNA]</scope>
    <source>
        <strain evidence="7 8">YS17T</strain>
    </source>
</reference>
<dbReference type="InterPro" id="IPR001155">
    <property type="entry name" value="OxRdtase_FMN_N"/>
</dbReference>
<accession>A0A3N6X3E4</accession>
<gene>
    <name evidence="7" type="ORF">EHW97_07495</name>
</gene>
<evidence type="ECO:0000313" key="8">
    <source>
        <dbReference type="Proteomes" id="UP000275225"/>
    </source>
</evidence>
<evidence type="ECO:0000256" key="2">
    <source>
        <dbReference type="ARBA" id="ARBA00022630"/>
    </source>
</evidence>
<dbReference type="AlphaFoldDB" id="A0A3N6X3E4"/>
<evidence type="ECO:0000259" key="6">
    <source>
        <dbReference type="Pfam" id="PF00724"/>
    </source>
</evidence>
<dbReference type="GO" id="GO:0050661">
    <property type="term" value="F:NADP binding"/>
    <property type="evidence" value="ECO:0007669"/>
    <property type="project" value="InterPro"/>
</dbReference>
<sequence>MTPALFEPLTVRGVTARNRIWLAPMCQYSCFARDGVPTDWHLVHLGSHAIGGFGLLITEATAVVPEGRISPEDTGLWNETQRDAWRRIVDFVHDQGAPIGVQIAHAGRKASTYAPFSEAGEGSVPASEGGWQTVAPSPIAFPGYDEPRELTTQEVAALPQAFADAARRADEAGFDLIEIHAAHGYLLHQFLSPLSNQRTDEYGGDFDGRTRLVREVVDAVRAVWPEDKPLGIRFSGTDWLEGGWTIEETTKLTAELKDHGVDVVDVSSGAILPADIPVGPGYQVPLAREVRSGSDMVTGAVGLITDPEQAERIVADGDADLVLLARAALREPGWPLRAAHELGIDRTAAPYAPQYERGAWR</sequence>
<dbReference type="RefSeq" id="WP_124236549.1">
    <property type="nucleotide sequence ID" value="NZ_JBHUFI010000006.1"/>
</dbReference>
<dbReference type="InterPro" id="IPR044152">
    <property type="entry name" value="YqjM-like"/>
</dbReference>
<dbReference type="GO" id="GO:0003959">
    <property type="term" value="F:NADPH dehydrogenase activity"/>
    <property type="evidence" value="ECO:0007669"/>
    <property type="project" value="InterPro"/>
</dbReference>
<evidence type="ECO:0000313" key="7">
    <source>
        <dbReference type="EMBL" id="RQN08153.1"/>
    </source>
</evidence>
<dbReference type="CDD" id="cd02932">
    <property type="entry name" value="OYE_YqiM_FMN"/>
    <property type="match status" value="1"/>
</dbReference>
<evidence type="ECO:0000256" key="5">
    <source>
        <dbReference type="ARBA" id="ARBA00023002"/>
    </source>
</evidence>
<dbReference type="PANTHER" id="PTHR43303:SF4">
    <property type="entry name" value="NADPH DEHYDROGENASE C23G7.10C-RELATED"/>
    <property type="match status" value="1"/>
</dbReference>
<keyword evidence="2" id="KW-0285">Flavoprotein</keyword>
<dbReference type="Gene3D" id="3.20.20.70">
    <property type="entry name" value="Aldolase class I"/>
    <property type="match status" value="1"/>
</dbReference>
<evidence type="ECO:0000256" key="4">
    <source>
        <dbReference type="ARBA" id="ARBA00022857"/>
    </source>
</evidence>
<dbReference type="OrthoDB" id="3169239at2"/>